<evidence type="ECO:0000256" key="3">
    <source>
        <dbReference type="ARBA" id="ARBA00023211"/>
    </source>
</evidence>
<dbReference type="SUPFAM" id="SSF52768">
    <property type="entry name" value="Arginase/deacetylase"/>
    <property type="match status" value="1"/>
</dbReference>
<evidence type="ECO:0000256" key="2">
    <source>
        <dbReference type="ARBA" id="ARBA00022801"/>
    </source>
</evidence>
<dbReference type="GO" id="GO:0004053">
    <property type="term" value="F:arginase activity"/>
    <property type="evidence" value="ECO:0007669"/>
    <property type="project" value="TreeGrafter"/>
</dbReference>
<reference evidence="5 6" key="1">
    <citation type="submission" date="2016-11" db="EMBL/GenBank/DDBJ databases">
        <authorList>
            <person name="Jaros S."/>
            <person name="Januszkiewicz K."/>
            <person name="Wedrychowicz H."/>
        </authorList>
    </citation>
    <scope>NUCLEOTIDE SEQUENCE [LARGE SCALE GENOMIC DNA]</scope>
    <source>
        <strain evidence="5 6">DSM 44523</strain>
    </source>
</reference>
<keyword evidence="6" id="KW-1185">Reference proteome</keyword>
<dbReference type="PRINTS" id="PR00116">
    <property type="entry name" value="ARGINASE"/>
</dbReference>
<dbReference type="PANTHER" id="PTHR43782">
    <property type="entry name" value="ARGINASE"/>
    <property type="match status" value="1"/>
</dbReference>
<dbReference type="OrthoDB" id="7331788at2"/>
<protein>
    <submittedName>
        <fullName evidence="5">Arginase</fullName>
    </submittedName>
</protein>
<dbReference type="STRING" id="2017.SAMN05444320_106261"/>
<gene>
    <name evidence="5" type="ORF">SAMN05444320_106261</name>
</gene>
<dbReference type="GO" id="GO:0030145">
    <property type="term" value="F:manganese ion binding"/>
    <property type="evidence" value="ECO:0007669"/>
    <property type="project" value="TreeGrafter"/>
</dbReference>
<keyword evidence="2" id="KW-0378">Hydrolase</keyword>
<dbReference type="Gene3D" id="3.40.800.10">
    <property type="entry name" value="Ureohydrolase domain"/>
    <property type="match status" value="1"/>
</dbReference>
<dbReference type="AlphaFoldDB" id="A0A1M5GT93"/>
<dbReference type="RefSeq" id="WP_073485457.1">
    <property type="nucleotide sequence ID" value="NZ_FQVN01000006.1"/>
</dbReference>
<accession>A0A1M5GT93</accession>
<dbReference type="InterPro" id="IPR023696">
    <property type="entry name" value="Ureohydrolase_dom_sf"/>
</dbReference>
<dbReference type="PANTHER" id="PTHR43782:SF3">
    <property type="entry name" value="ARGINASE"/>
    <property type="match status" value="1"/>
</dbReference>
<dbReference type="PROSITE" id="PS51409">
    <property type="entry name" value="ARGINASE_2"/>
    <property type="match status" value="1"/>
</dbReference>
<evidence type="ECO:0000313" key="5">
    <source>
        <dbReference type="EMBL" id="SHG07014.1"/>
    </source>
</evidence>
<organism evidence="5 6">
    <name type="scientific">Streptoalloteichus hindustanus</name>
    <dbReference type="NCBI Taxonomy" id="2017"/>
    <lineage>
        <taxon>Bacteria</taxon>
        <taxon>Bacillati</taxon>
        <taxon>Actinomycetota</taxon>
        <taxon>Actinomycetes</taxon>
        <taxon>Pseudonocardiales</taxon>
        <taxon>Pseudonocardiaceae</taxon>
        <taxon>Streptoalloteichus</taxon>
    </lineage>
</organism>
<name>A0A1M5GT93_STRHI</name>
<sequence>MPVELVAVPQHQGAVVVNGGRLPTGCAALAEMAGAALRRSPRVVAVASGTTPRTGGVASLSGLVANRWAQLAAFRRVTDPVLLVGGDCGVETAALAVARERVGEGLGVVWWDAHADLHTPRTSPSAAFHGMALRAALGEGDPALVADPPITAGQVVLAGARAVDADERPAIEAGLVAHLPPEAARDPRRVAGALVATGARQAYLHVDLDVLDPGVFSGACCPEPDGLTVDEVVAGIEAVAAALPVVGVGITECVTTDRDELGRILPIVRAACAALE</sequence>
<dbReference type="EMBL" id="FQVN01000006">
    <property type="protein sequence ID" value="SHG07014.1"/>
    <property type="molecule type" value="Genomic_DNA"/>
</dbReference>
<proteinExistence type="inferred from homology"/>
<keyword evidence="3" id="KW-0464">Manganese</keyword>
<dbReference type="Proteomes" id="UP000184501">
    <property type="component" value="Unassembled WGS sequence"/>
</dbReference>
<dbReference type="CDD" id="cd09999">
    <property type="entry name" value="Arginase-like_1"/>
    <property type="match status" value="1"/>
</dbReference>
<evidence type="ECO:0000313" key="6">
    <source>
        <dbReference type="Proteomes" id="UP000184501"/>
    </source>
</evidence>
<dbReference type="InterPro" id="IPR006035">
    <property type="entry name" value="Ureohydrolase"/>
</dbReference>
<dbReference type="Pfam" id="PF00491">
    <property type="entry name" value="Arginase"/>
    <property type="match status" value="1"/>
</dbReference>
<dbReference type="GO" id="GO:0005829">
    <property type="term" value="C:cytosol"/>
    <property type="evidence" value="ECO:0007669"/>
    <property type="project" value="TreeGrafter"/>
</dbReference>
<comment type="similarity">
    <text evidence="4">Belongs to the arginase family.</text>
</comment>
<evidence type="ECO:0000256" key="4">
    <source>
        <dbReference type="PROSITE-ProRule" id="PRU00742"/>
    </source>
</evidence>
<keyword evidence="1" id="KW-0479">Metal-binding</keyword>
<evidence type="ECO:0000256" key="1">
    <source>
        <dbReference type="ARBA" id="ARBA00022723"/>
    </source>
</evidence>